<evidence type="ECO:0000313" key="3">
    <source>
        <dbReference type="Proteomes" id="UP000732105"/>
    </source>
</evidence>
<protein>
    <submittedName>
        <fullName evidence="2">Uncharacterized protein</fullName>
    </submittedName>
</protein>
<gene>
    <name evidence="2" type="ORF">ELS83_09945</name>
</gene>
<keyword evidence="1" id="KW-0812">Transmembrane</keyword>
<comment type="caution">
    <text evidence="2">The sequence shown here is derived from an EMBL/GenBank/DDBJ whole genome shotgun (WGS) entry which is preliminary data.</text>
</comment>
<accession>A0ABX1WVN5</accession>
<evidence type="ECO:0000256" key="1">
    <source>
        <dbReference type="SAM" id="Phobius"/>
    </source>
</evidence>
<dbReference type="Proteomes" id="UP000732105">
    <property type="component" value="Unassembled WGS sequence"/>
</dbReference>
<dbReference type="EMBL" id="RZNH01000014">
    <property type="protein sequence ID" value="NOU60147.1"/>
    <property type="molecule type" value="Genomic_DNA"/>
</dbReference>
<keyword evidence="1" id="KW-0472">Membrane</keyword>
<proteinExistence type="predicted"/>
<reference evidence="2 3" key="1">
    <citation type="submission" date="2018-12" db="EMBL/GenBank/DDBJ databases">
        <title>Marinifilum JC070 sp. nov., a marine bacterium isolated from Yongle Blue Hole in the South China Sea.</title>
        <authorList>
            <person name="Fu T."/>
        </authorList>
    </citation>
    <scope>NUCLEOTIDE SEQUENCE [LARGE SCALE GENOMIC DNA]</scope>
    <source>
        <strain evidence="2 3">JC070</strain>
    </source>
</reference>
<evidence type="ECO:0000313" key="2">
    <source>
        <dbReference type="EMBL" id="NOU60147.1"/>
    </source>
</evidence>
<sequence>MNKIIKIIVSGAIAIVMSYVVFFTYEIVVYAHSSSWEKWKEYTWLIKDAEKYVEIGHSNIRKRSVRSIIRYKKDYRITIWEFKDLGEIDLDNIFYNEKLTLDEVNIRSGEVFNPKGKSRVKVKYGYSFNKRFKLHIDKRSEIHKRFEGTNYKGFSADIYKMSFSNRCGEHQILFDYQEKIPSVVVLYKARGSFYVIIIDSSSPNYPIHWTAINYLSLE</sequence>
<feature type="transmembrane region" description="Helical" evidence="1">
    <location>
        <begin position="7"/>
        <end position="25"/>
    </location>
</feature>
<organism evidence="2 3">
    <name type="scientific">Marinifilum caeruleilacunae</name>
    <dbReference type="NCBI Taxonomy" id="2499076"/>
    <lineage>
        <taxon>Bacteria</taxon>
        <taxon>Pseudomonadati</taxon>
        <taxon>Bacteroidota</taxon>
        <taxon>Bacteroidia</taxon>
        <taxon>Marinilabiliales</taxon>
        <taxon>Marinifilaceae</taxon>
    </lineage>
</organism>
<name>A0ABX1WVN5_9BACT</name>
<keyword evidence="3" id="KW-1185">Reference proteome</keyword>
<keyword evidence="1" id="KW-1133">Transmembrane helix</keyword>
<dbReference type="RefSeq" id="WP_171595432.1">
    <property type="nucleotide sequence ID" value="NZ_RZNH01000014.1"/>
</dbReference>